<keyword evidence="6" id="KW-0564">Palmitate</keyword>
<accession>A0ABS4GU52</accession>
<evidence type="ECO:0000256" key="2">
    <source>
        <dbReference type="ARBA" id="ARBA00007886"/>
    </source>
</evidence>
<evidence type="ECO:0000313" key="10">
    <source>
        <dbReference type="EMBL" id="MBP1933788.1"/>
    </source>
</evidence>
<keyword evidence="11" id="KW-1185">Reference proteome</keyword>
<evidence type="ECO:0000256" key="3">
    <source>
        <dbReference type="ARBA" id="ARBA00022544"/>
    </source>
</evidence>
<dbReference type="Gene3D" id="3.30.300.210">
    <property type="entry name" value="Nutrient germinant receptor protein C, domain 3"/>
    <property type="match status" value="1"/>
</dbReference>
<dbReference type="InterPro" id="IPR038501">
    <property type="entry name" value="Spore_GerAC_C_sf"/>
</dbReference>
<proteinExistence type="inferred from homology"/>
<keyword evidence="3" id="KW-0309">Germination</keyword>
<dbReference type="Pfam" id="PF05504">
    <property type="entry name" value="Spore_GerAC"/>
    <property type="match status" value="1"/>
</dbReference>
<keyword evidence="5" id="KW-0472">Membrane</keyword>
<evidence type="ECO:0000256" key="7">
    <source>
        <dbReference type="ARBA" id="ARBA00023288"/>
    </source>
</evidence>
<comment type="subcellular location">
    <subcellularLocation>
        <location evidence="1">Membrane</location>
        <topology evidence="1">Lipid-anchor</topology>
    </subcellularLocation>
</comment>
<keyword evidence="4" id="KW-0732">Signal</keyword>
<evidence type="ECO:0000256" key="1">
    <source>
        <dbReference type="ARBA" id="ARBA00004635"/>
    </source>
</evidence>
<evidence type="ECO:0000313" key="11">
    <source>
        <dbReference type="Proteomes" id="UP001519343"/>
    </source>
</evidence>
<keyword evidence="7" id="KW-0449">Lipoprotein</keyword>
<name>A0ABS4GU52_9BACL</name>
<evidence type="ECO:0000256" key="6">
    <source>
        <dbReference type="ARBA" id="ARBA00023139"/>
    </source>
</evidence>
<feature type="domain" description="Spore germination GerAC-like C-terminal" evidence="8">
    <location>
        <begin position="230"/>
        <end position="400"/>
    </location>
</feature>
<comment type="caution">
    <text evidence="10">The sequence shown here is derived from an EMBL/GenBank/DDBJ whole genome shotgun (WGS) entry which is preliminary data.</text>
</comment>
<reference evidence="10 11" key="1">
    <citation type="submission" date="2021-03" db="EMBL/GenBank/DDBJ databases">
        <title>Genomic Encyclopedia of Type Strains, Phase IV (KMG-IV): sequencing the most valuable type-strain genomes for metagenomic binning, comparative biology and taxonomic classification.</title>
        <authorList>
            <person name="Goeker M."/>
        </authorList>
    </citation>
    <scope>NUCLEOTIDE SEQUENCE [LARGE SCALE GENOMIC DNA]</scope>
    <source>
        <strain evidence="10 11">DSM 24738</strain>
    </source>
</reference>
<gene>
    <name evidence="10" type="ORF">J2Z37_003801</name>
</gene>
<dbReference type="RefSeq" id="WP_209811797.1">
    <property type="nucleotide sequence ID" value="NZ_JAGGKT010000013.1"/>
</dbReference>
<feature type="domain" description="Spore germination protein N-terminal" evidence="9">
    <location>
        <begin position="22"/>
        <end position="220"/>
    </location>
</feature>
<dbReference type="PANTHER" id="PTHR35789:SF1">
    <property type="entry name" value="SPORE GERMINATION PROTEIN B3"/>
    <property type="match status" value="1"/>
</dbReference>
<dbReference type="InterPro" id="IPR008844">
    <property type="entry name" value="Spore_GerAC-like"/>
</dbReference>
<dbReference type="EMBL" id="JAGGKT010000013">
    <property type="protein sequence ID" value="MBP1933788.1"/>
    <property type="molecule type" value="Genomic_DNA"/>
</dbReference>
<evidence type="ECO:0000259" key="8">
    <source>
        <dbReference type="Pfam" id="PF05504"/>
    </source>
</evidence>
<dbReference type="InterPro" id="IPR057336">
    <property type="entry name" value="GerAC_N"/>
</dbReference>
<dbReference type="Proteomes" id="UP001519343">
    <property type="component" value="Unassembled WGS sequence"/>
</dbReference>
<dbReference type="NCBIfam" id="TIGR02887">
    <property type="entry name" value="spore_ger_x_C"/>
    <property type="match status" value="1"/>
</dbReference>
<sequence>MPKTLWKYSLLILVVFLGGCWDRVEIEERGFVVGAAVDFPKEGDEGNEMEEDAANKPHGKHRYLLTLQLVVPGSMSQGAKTGGGAGSGGDAYYNISSVGDTMFQTDRQLANRVSRSPFFPHMKILIISEEVARSGHLPDIMDFFLRDSEMRRGVKVMISKGEAREVLGVKPVNEKLPAMYIDSVTENERSSSATLPDPLRIGDLNEKLLTRESFIIPRIKSAGKEVKIGGVAVFEGEENKMVEWLGGEEVMGLAILKGTLKGGAININVGDNLVSYETKGDIKRKIKADISDKENMKFIFTIESEGIITESMETIDYLNDPAKWVLVQNRVADEMKRMAEKTIRKLQKEMKLDVIGLSTYLAQNYPELWKSVGKDWDHGENYFSKATLHVKARVIVRNPGTVNQTEPLQED</sequence>
<dbReference type="InterPro" id="IPR046953">
    <property type="entry name" value="Spore_GerAC-like_C"/>
</dbReference>
<comment type="similarity">
    <text evidence="2">Belongs to the GerABKC lipoprotein family.</text>
</comment>
<evidence type="ECO:0000259" key="9">
    <source>
        <dbReference type="Pfam" id="PF25198"/>
    </source>
</evidence>
<evidence type="ECO:0000256" key="4">
    <source>
        <dbReference type="ARBA" id="ARBA00022729"/>
    </source>
</evidence>
<dbReference type="Pfam" id="PF25198">
    <property type="entry name" value="Spore_GerAC_N"/>
    <property type="match status" value="1"/>
</dbReference>
<organism evidence="10 11">
    <name type="scientific">Ammoniphilus resinae</name>
    <dbReference type="NCBI Taxonomy" id="861532"/>
    <lineage>
        <taxon>Bacteria</taxon>
        <taxon>Bacillati</taxon>
        <taxon>Bacillota</taxon>
        <taxon>Bacilli</taxon>
        <taxon>Bacillales</taxon>
        <taxon>Paenibacillaceae</taxon>
        <taxon>Aneurinibacillus group</taxon>
        <taxon>Ammoniphilus</taxon>
    </lineage>
</organism>
<protein>
    <submittedName>
        <fullName evidence="10">Spore germination protein</fullName>
    </submittedName>
</protein>
<dbReference type="PANTHER" id="PTHR35789">
    <property type="entry name" value="SPORE GERMINATION PROTEIN B3"/>
    <property type="match status" value="1"/>
</dbReference>
<evidence type="ECO:0000256" key="5">
    <source>
        <dbReference type="ARBA" id="ARBA00023136"/>
    </source>
</evidence>
<dbReference type="PROSITE" id="PS51257">
    <property type="entry name" value="PROKAR_LIPOPROTEIN"/>
    <property type="match status" value="1"/>
</dbReference>